<evidence type="ECO:0000256" key="2">
    <source>
        <dbReference type="ARBA" id="ARBA00022448"/>
    </source>
</evidence>
<dbReference type="PROSITE" id="PS50928">
    <property type="entry name" value="ABC_TM1"/>
    <property type="match status" value="1"/>
</dbReference>
<evidence type="ECO:0000256" key="7">
    <source>
        <dbReference type="RuleBase" id="RU363032"/>
    </source>
</evidence>
<dbReference type="RefSeq" id="WP_069846173.1">
    <property type="nucleotide sequence ID" value="NZ_CP014859.1"/>
</dbReference>
<keyword evidence="5 7" id="KW-1133">Transmembrane helix</keyword>
<evidence type="ECO:0000256" key="6">
    <source>
        <dbReference type="ARBA" id="ARBA00023136"/>
    </source>
</evidence>
<evidence type="ECO:0000259" key="8">
    <source>
        <dbReference type="PROSITE" id="PS50928"/>
    </source>
</evidence>
<dbReference type="AlphaFoldDB" id="A0AAC9HLV2"/>
<keyword evidence="10" id="KW-1185">Reference proteome</keyword>
<keyword evidence="3" id="KW-1003">Cell membrane</keyword>
<dbReference type="InterPro" id="IPR035906">
    <property type="entry name" value="MetI-like_sf"/>
</dbReference>
<dbReference type="Pfam" id="PF00528">
    <property type="entry name" value="BPD_transp_1"/>
    <property type="match status" value="1"/>
</dbReference>
<dbReference type="GO" id="GO:0055085">
    <property type="term" value="P:transmembrane transport"/>
    <property type="evidence" value="ECO:0007669"/>
    <property type="project" value="InterPro"/>
</dbReference>
<feature type="transmembrane region" description="Helical" evidence="7">
    <location>
        <begin position="78"/>
        <end position="104"/>
    </location>
</feature>
<keyword evidence="4 7" id="KW-0812">Transmembrane</keyword>
<dbReference type="SUPFAM" id="SSF161098">
    <property type="entry name" value="MetI-like"/>
    <property type="match status" value="1"/>
</dbReference>
<gene>
    <name evidence="9" type="ORF">TL08_02135</name>
</gene>
<feature type="domain" description="ABC transmembrane type-1" evidence="8">
    <location>
        <begin position="82"/>
        <end position="298"/>
    </location>
</feature>
<dbReference type="PANTHER" id="PTHR30193">
    <property type="entry name" value="ABC TRANSPORTER PERMEASE PROTEIN"/>
    <property type="match status" value="1"/>
</dbReference>
<dbReference type="PANTHER" id="PTHR30193:SF37">
    <property type="entry name" value="INNER MEMBRANE ABC TRANSPORTER PERMEASE PROTEIN YCJO"/>
    <property type="match status" value="1"/>
</dbReference>
<evidence type="ECO:0000313" key="10">
    <source>
        <dbReference type="Proteomes" id="UP000095210"/>
    </source>
</evidence>
<dbReference type="Gene3D" id="1.10.3720.10">
    <property type="entry name" value="MetI-like"/>
    <property type="match status" value="1"/>
</dbReference>
<feature type="transmembrane region" description="Helical" evidence="7">
    <location>
        <begin position="277"/>
        <end position="303"/>
    </location>
</feature>
<evidence type="ECO:0000256" key="5">
    <source>
        <dbReference type="ARBA" id="ARBA00022989"/>
    </source>
</evidence>
<name>A0AAC9HLV2_9PSEU</name>
<keyword evidence="2 7" id="KW-0813">Transport</keyword>
<dbReference type="Proteomes" id="UP000095210">
    <property type="component" value="Chromosome"/>
</dbReference>
<dbReference type="KEGG" id="ahm:TL08_02135"/>
<evidence type="ECO:0000256" key="4">
    <source>
        <dbReference type="ARBA" id="ARBA00022692"/>
    </source>
</evidence>
<dbReference type="GO" id="GO:0005886">
    <property type="term" value="C:plasma membrane"/>
    <property type="evidence" value="ECO:0007669"/>
    <property type="project" value="UniProtKB-SubCell"/>
</dbReference>
<feature type="transmembrane region" description="Helical" evidence="7">
    <location>
        <begin position="20"/>
        <end position="41"/>
    </location>
</feature>
<evidence type="ECO:0000313" key="9">
    <source>
        <dbReference type="EMBL" id="AOS61265.1"/>
    </source>
</evidence>
<sequence length="310" mass="34046">MTATAIQTTPPPRRRLETLLPYLLLAPALITLLVLLGYPALSVLTTSFRELGRGELVRGEVVWTGFDNYLEVIGDSEFWLITLRTVLFTAACVVLTIGIALLLALLMRQLTSGVRLFLQVALLLAWAMPQLSATTVFQWIFDQNYGILNKTLVAIGLDGFERYSWFTTGLSTMAIIATLIVWQAVPFVAMTLYAAVVSIPQDQYESAGLDGASSWQTFRNVTLPPLAPMLALVTFMSILWDFKVFAQVWAFREGGPSGGSTTMPVLQYVEGIARGNFGLAAAISVLMVIVLMAISAQYLRLLLRAQGSER</sequence>
<dbReference type="InterPro" id="IPR000515">
    <property type="entry name" value="MetI-like"/>
</dbReference>
<keyword evidence="9" id="KW-0762">Sugar transport</keyword>
<evidence type="ECO:0000256" key="3">
    <source>
        <dbReference type="ARBA" id="ARBA00022475"/>
    </source>
</evidence>
<dbReference type="CDD" id="cd06261">
    <property type="entry name" value="TM_PBP2"/>
    <property type="match status" value="1"/>
</dbReference>
<comment type="similarity">
    <text evidence="7">Belongs to the binding-protein-dependent transport system permease family.</text>
</comment>
<reference evidence="10" key="1">
    <citation type="submission" date="2016-03" db="EMBL/GenBank/DDBJ databases">
        <title>Complete genome sequence of the type strain Actinoalloteichus hymeniacidonis DSM 45092.</title>
        <authorList>
            <person name="Schaffert L."/>
            <person name="Albersmeier A."/>
            <person name="Winkler A."/>
            <person name="Kalinowski J."/>
            <person name="Zotchev S."/>
            <person name="Ruckert C."/>
        </authorList>
    </citation>
    <scope>NUCLEOTIDE SEQUENCE [LARGE SCALE GENOMIC DNA]</scope>
    <source>
        <strain evidence="10">HPA177(T) (DSM 45092(T))</strain>
    </source>
</reference>
<proteinExistence type="inferred from homology"/>
<accession>A0AAC9HLV2</accession>
<evidence type="ECO:0000256" key="1">
    <source>
        <dbReference type="ARBA" id="ARBA00004651"/>
    </source>
</evidence>
<dbReference type="EMBL" id="CP014859">
    <property type="protein sequence ID" value="AOS61265.1"/>
    <property type="molecule type" value="Genomic_DNA"/>
</dbReference>
<feature type="transmembrane region" description="Helical" evidence="7">
    <location>
        <begin position="173"/>
        <end position="200"/>
    </location>
</feature>
<keyword evidence="6 7" id="KW-0472">Membrane</keyword>
<feature type="transmembrane region" description="Helical" evidence="7">
    <location>
        <begin position="116"/>
        <end position="141"/>
    </location>
</feature>
<feature type="transmembrane region" description="Helical" evidence="7">
    <location>
        <begin position="221"/>
        <end position="240"/>
    </location>
</feature>
<comment type="subcellular location">
    <subcellularLocation>
        <location evidence="1 7">Cell membrane</location>
        <topology evidence="1 7">Multi-pass membrane protein</topology>
    </subcellularLocation>
</comment>
<organism evidence="9 10">
    <name type="scientific">Actinoalloteichus hymeniacidonis</name>
    <dbReference type="NCBI Taxonomy" id="340345"/>
    <lineage>
        <taxon>Bacteria</taxon>
        <taxon>Bacillati</taxon>
        <taxon>Actinomycetota</taxon>
        <taxon>Actinomycetes</taxon>
        <taxon>Pseudonocardiales</taxon>
        <taxon>Pseudonocardiaceae</taxon>
        <taxon>Actinoalloteichus</taxon>
    </lineage>
</organism>
<protein>
    <submittedName>
        <fullName evidence="9">Permease component of ABC-type sugar transporter</fullName>
    </submittedName>
</protein>
<dbReference type="InterPro" id="IPR051393">
    <property type="entry name" value="ABC_transporter_permease"/>
</dbReference>